<reference evidence="1 2" key="1">
    <citation type="submission" date="2014-01" db="EMBL/GenBank/DDBJ databases">
        <title>Comparative genomics of Fusobacterium necrophorum wild isolates.</title>
        <authorList>
            <person name="Kittichotirat W."/>
            <person name="Bumgarner R.E."/>
            <person name="Lawrence P."/>
        </authorList>
    </citation>
    <scope>NUCLEOTIDE SEQUENCE [LARGE SCALE GENOMIC DNA]</scope>
    <source>
        <strain evidence="1 2">DJ-2</strain>
    </source>
</reference>
<dbReference type="InterPro" id="IPR010446">
    <property type="entry name" value="GalNAc_Trfase_b"/>
</dbReference>
<gene>
    <name evidence="1" type="ORF">FUSO8_02155</name>
</gene>
<proteinExistence type="predicted"/>
<dbReference type="EMBL" id="JAAH01000024">
    <property type="protein sequence ID" value="KDE73224.1"/>
    <property type="molecule type" value="Genomic_DNA"/>
</dbReference>
<dbReference type="Pfam" id="PF06306">
    <property type="entry name" value="CgtA"/>
    <property type="match status" value="1"/>
</dbReference>
<evidence type="ECO:0000313" key="2">
    <source>
        <dbReference type="Proteomes" id="UP000027058"/>
    </source>
</evidence>
<name>A0AB73C534_9FUSO</name>
<sequence length="314" mass="37771">MYKLFARLRKVKKRIGTLGMLKKIVIILRKKIDTQMQWNYRKLGVKYREEPIEIWAFVRAKNEIKTIESCLNSILPVIQKGVIGYNKLKEEEDDGTEAFILDFCKKNPGFIPFQYEHEVIPANDMRYQDISAIPVENRVDSYCNAILSKLPKNIWMMKIDCDHVFDTEKLAWLPYLIKEDKDMLSFTRMNLHYENKQLFFINIYTIAAPDDWLLLKNTNLVFKFSSGYKENGSFFAWEYLENETEDLFFQRKIYYTDLINWHFPFMKIGKCLERRYFTPFSDFEISLKLKKKFHISEDMLDETRILEFCKNFKK</sequence>
<evidence type="ECO:0000313" key="1">
    <source>
        <dbReference type="EMBL" id="KDE73224.1"/>
    </source>
</evidence>
<accession>A0AB73C534</accession>
<dbReference type="AlphaFoldDB" id="A0AB73C534"/>
<dbReference type="Proteomes" id="UP000027058">
    <property type="component" value="Unassembled WGS sequence"/>
</dbReference>
<comment type="caution">
    <text evidence="1">The sequence shown here is derived from an EMBL/GenBank/DDBJ whole genome shotgun (WGS) entry which is preliminary data.</text>
</comment>
<organism evidence="1 2">
    <name type="scientific">Fusobacterium necrophorum DJ-2</name>
    <dbReference type="NCBI Taxonomy" id="1441737"/>
    <lineage>
        <taxon>Bacteria</taxon>
        <taxon>Fusobacteriati</taxon>
        <taxon>Fusobacteriota</taxon>
        <taxon>Fusobacteriia</taxon>
        <taxon>Fusobacteriales</taxon>
        <taxon>Fusobacteriaceae</taxon>
        <taxon>Fusobacterium</taxon>
    </lineage>
</organism>
<dbReference type="RefSeq" id="WP_035904597.1">
    <property type="nucleotide sequence ID" value="NZ_JAAH01000024.1"/>
</dbReference>
<protein>
    <submittedName>
        <fullName evidence="1">Beta-1,4-N-acetylgalactosaminyltransferase CgtA</fullName>
    </submittedName>
</protein>